<accession>A0ABX2SXV0</accession>
<organism evidence="2 3">
    <name type="scientific">Gemelliphila palaticanis</name>
    <dbReference type="NCBI Taxonomy" id="81950"/>
    <lineage>
        <taxon>Bacteria</taxon>
        <taxon>Bacillati</taxon>
        <taxon>Bacillota</taxon>
        <taxon>Bacilli</taxon>
        <taxon>Bacillales</taxon>
        <taxon>Gemellaceae</taxon>
        <taxon>Gemelliphila</taxon>
    </lineage>
</organism>
<keyword evidence="1" id="KW-1133">Transmembrane helix</keyword>
<feature type="transmembrane region" description="Helical" evidence="1">
    <location>
        <begin position="77"/>
        <end position="97"/>
    </location>
</feature>
<feature type="transmembrane region" description="Helical" evidence="1">
    <location>
        <begin position="7"/>
        <end position="26"/>
    </location>
</feature>
<evidence type="ECO:0000313" key="2">
    <source>
        <dbReference type="EMBL" id="NYS47105.1"/>
    </source>
</evidence>
<dbReference type="RefSeq" id="WP_179940612.1">
    <property type="nucleotide sequence ID" value="NZ_JACBYF010000003.1"/>
</dbReference>
<dbReference type="EMBL" id="JACBYF010000003">
    <property type="protein sequence ID" value="NYS47105.1"/>
    <property type="molecule type" value="Genomic_DNA"/>
</dbReference>
<keyword evidence="1" id="KW-0812">Transmembrane</keyword>
<reference evidence="2 3" key="1">
    <citation type="submission" date="2020-07" db="EMBL/GenBank/DDBJ databases">
        <title>MOT database genomes.</title>
        <authorList>
            <person name="Joseph S."/>
            <person name="Aduse-Opoku J."/>
            <person name="Hashim A."/>
            <person name="Wade W."/>
            <person name="Curtis M."/>
        </authorList>
    </citation>
    <scope>NUCLEOTIDE SEQUENCE [LARGE SCALE GENOMIC DNA]</scope>
    <source>
        <strain evidence="2 3">CIP 106318</strain>
    </source>
</reference>
<sequence>MKQFLFYTYIFLVIIYLYYLTIPIIFEIMADEDIYFNGLLTQYQGVLFIVLVFLPAVYGVVTSIIKIRSIMLKVTMSLLYSFLLIFSLCISVFMWAFEYNDPRVEYIDDKKYIVEIEHINFTKFNRHYYEEINWYSMKKIGTNIR</sequence>
<proteinExistence type="predicted"/>
<name>A0ABX2SXV0_9BACL</name>
<comment type="caution">
    <text evidence="2">The sequence shown here is derived from an EMBL/GenBank/DDBJ whole genome shotgun (WGS) entry which is preliminary data.</text>
</comment>
<protein>
    <submittedName>
        <fullName evidence="2">Uncharacterized protein</fullName>
    </submittedName>
</protein>
<feature type="transmembrane region" description="Helical" evidence="1">
    <location>
        <begin position="46"/>
        <end position="65"/>
    </location>
</feature>
<dbReference type="Proteomes" id="UP000531840">
    <property type="component" value="Unassembled WGS sequence"/>
</dbReference>
<gene>
    <name evidence="2" type="ORF">HZY85_02710</name>
</gene>
<keyword evidence="3" id="KW-1185">Reference proteome</keyword>
<evidence type="ECO:0000313" key="3">
    <source>
        <dbReference type="Proteomes" id="UP000531840"/>
    </source>
</evidence>
<evidence type="ECO:0000256" key="1">
    <source>
        <dbReference type="SAM" id="Phobius"/>
    </source>
</evidence>
<keyword evidence="1" id="KW-0472">Membrane</keyword>